<comment type="caution">
    <text evidence="4">The sequence shown here is derived from an EMBL/GenBank/DDBJ whole genome shotgun (WGS) entry which is preliminary data.</text>
</comment>
<evidence type="ECO:0000313" key="4">
    <source>
        <dbReference type="EMBL" id="KXT48606.1"/>
    </source>
</evidence>
<dbReference type="RefSeq" id="WP_044154113.1">
    <property type="nucleotide sequence ID" value="NZ_KQ968701.1"/>
</dbReference>
<sequence>MLHIKIGLYFGLNKNRDLKMSKYYIKFGISANPNAGSKAMKDIMALLDSKGYKAVLALPTRTNKIIKLIDIPILLFTLCFRVGRNGTVLYFVPSNFQRIKLLKFFNRIIRFKLICFINDIESMRMEKSKEYAHAEMNSIAVADIILAPNDNSIQILQNKYHFTNHLVSIGIWDYLNNFEPIASEHTTNMVFNEKSVAFAGNLNKAPFINELSSVNLNFKIWGSNTEEKKDRNIEFMGKKAPDELIENISQCTWGLVWDGISINTCCGLLGTYLRFNNSHKCGLYLAARVPVIVWEESGMASFVNKYKVGICVSSLHDAADIINCMDQKVYNIYKKNAQSIGQLISEGKFFLEALEKAEKITN</sequence>
<gene>
    <name evidence="4" type="ORF">HMPREF2531_02883</name>
</gene>
<dbReference type="Proteomes" id="UP000070319">
    <property type="component" value="Unassembled WGS sequence"/>
</dbReference>
<dbReference type="PATRIC" id="fig|329854.7.peg.2937"/>
<evidence type="ECO:0000259" key="2">
    <source>
        <dbReference type="Pfam" id="PF26334"/>
    </source>
</evidence>
<dbReference type="AlphaFoldDB" id="A0A139LB01"/>
<evidence type="ECO:0000259" key="3">
    <source>
        <dbReference type="Pfam" id="PF26337"/>
    </source>
</evidence>
<keyword evidence="1" id="KW-0808">Transferase</keyword>
<dbReference type="Gene3D" id="3.40.50.2000">
    <property type="entry name" value="Glycogen Phosphorylase B"/>
    <property type="match status" value="2"/>
</dbReference>
<dbReference type="EMBL" id="LTDF01000098">
    <property type="protein sequence ID" value="KXT48606.1"/>
    <property type="molecule type" value="Genomic_DNA"/>
</dbReference>
<accession>A0A139LB01</accession>
<evidence type="ECO:0008006" key="6">
    <source>
        <dbReference type="Google" id="ProtNLM"/>
    </source>
</evidence>
<dbReference type="Pfam" id="PF26334">
    <property type="entry name" value="Gtf3_N"/>
    <property type="match status" value="1"/>
</dbReference>
<dbReference type="Pfam" id="PF26337">
    <property type="entry name" value="Gtf3_C"/>
    <property type="match status" value="1"/>
</dbReference>
<proteinExistence type="predicted"/>
<protein>
    <recommendedName>
        <fullName evidence="6">Beta-1,6-galactofuranosyltransferase WbbI</fullName>
    </recommendedName>
</protein>
<feature type="domain" description="Glucosyltransferase 3-like N-terminal" evidence="2">
    <location>
        <begin position="22"/>
        <end position="168"/>
    </location>
</feature>
<dbReference type="InterPro" id="IPR058591">
    <property type="entry name" value="Gtf3_N"/>
</dbReference>
<name>A0A139LB01_9BACE</name>
<evidence type="ECO:0000313" key="5">
    <source>
        <dbReference type="Proteomes" id="UP000070319"/>
    </source>
</evidence>
<reference evidence="4 5" key="1">
    <citation type="submission" date="2016-02" db="EMBL/GenBank/DDBJ databases">
        <authorList>
            <person name="Wen L."/>
            <person name="He K."/>
            <person name="Yang H."/>
        </authorList>
    </citation>
    <scope>NUCLEOTIDE SEQUENCE [LARGE SCALE GENOMIC DNA]</scope>
    <source>
        <strain evidence="4 5">KLE1704</strain>
    </source>
</reference>
<dbReference type="InterPro" id="IPR058592">
    <property type="entry name" value="Gtf3_C"/>
</dbReference>
<evidence type="ECO:0000256" key="1">
    <source>
        <dbReference type="ARBA" id="ARBA00022679"/>
    </source>
</evidence>
<organism evidence="4">
    <name type="scientific">Bacteroides intestinalis</name>
    <dbReference type="NCBI Taxonomy" id="329854"/>
    <lineage>
        <taxon>Bacteria</taxon>
        <taxon>Pseudomonadati</taxon>
        <taxon>Bacteroidota</taxon>
        <taxon>Bacteroidia</taxon>
        <taxon>Bacteroidales</taxon>
        <taxon>Bacteroidaceae</taxon>
        <taxon>Bacteroides</taxon>
    </lineage>
</organism>
<feature type="domain" description="Glucosyltransferase 3-like C-terminal" evidence="3">
    <location>
        <begin position="196"/>
        <end position="357"/>
    </location>
</feature>
<dbReference type="PIRSF" id="PIRSF007023">
    <property type="entry name" value="UDP-Galf_transf"/>
    <property type="match status" value="1"/>
</dbReference>